<dbReference type="RefSeq" id="WP_087647550.1">
    <property type="nucleotide sequence ID" value="NZ_FCON02000081.1"/>
</dbReference>
<proteinExistence type="predicted"/>
<dbReference type="InterPro" id="IPR050584">
    <property type="entry name" value="Cholesterol_7-desaturase"/>
</dbReference>
<evidence type="ECO:0000256" key="4">
    <source>
        <dbReference type="ARBA" id="ARBA00023004"/>
    </source>
</evidence>
<accession>A0A158KCW8</accession>
<evidence type="ECO:0000256" key="5">
    <source>
        <dbReference type="ARBA" id="ARBA00023014"/>
    </source>
</evidence>
<dbReference type="Pfam" id="PF00355">
    <property type="entry name" value="Rieske"/>
    <property type="match status" value="1"/>
</dbReference>
<dbReference type="OrthoDB" id="9790995at2"/>
<dbReference type="GO" id="GO:0016491">
    <property type="term" value="F:oxidoreductase activity"/>
    <property type="evidence" value="ECO:0007669"/>
    <property type="project" value="UniProtKB-KW"/>
</dbReference>
<keyword evidence="5" id="KW-0411">Iron-sulfur</keyword>
<sequence length="351" mass="38505">MFLPVNNTQAKPAMPPDSGFSESDWNVLSTFWHPVALSSEVTDKPAGVRLLDVPVVLYRTPEGVKAARDVCSHRGAKLSLGSIKDGLLVCGFHGFHYDCAGVCVRIPALPPGSPVPGKLRLQTYLCTERYGFVWVCLASTPRADLPEWPAIENGSGTVAVVPVSTWQSSAARHVENFNDICHVPWVHTGTFGGPEEAIAPYDVSISETRLSFQADVTEQVRYADNANSDAAPVYRHAVYSYELTLPFASSVKVFDPKTGHVYRIYDIASPVSARSTRIFQVVVDESRLTPAEVLIDFTMRINAEDAPQVEAQSPNQLPLDLRDEIHIPADRMSIEYRRALARLGLGEQAVS</sequence>
<keyword evidence="4" id="KW-0408">Iron</keyword>
<keyword evidence="8" id="KW-1185">Reference proteome</keyword>
<dbReference type="GO" id="GO:0046872">
    <property type="term" value="F:metal ion binding"/>
    <property type="evidence" value="ECO:0007669"/>
    <property type="project" value="UniProtKB-KW"/>
</dbReference>
<dbReference type="InterPro" id="IPR017941">
    <property type="entry name" value="Rieske_2Fe-2S"/>
</dbReference>
<dbReference type="AlphaFoldDB" id="A0A158KCW8"/>
<reference evidence="7" key="1">
    <citation type="submission" date="2016-01" db="EMBL/GenBank/DDBJ databases">
        <authorList>
            <person name="Peeters C."/>
        </authorList>
    </citation>
    <scope>NUCLEOTIDE SEQUENCE [LARGE SCALE GENOMIC DNA]</scope>
    <source>
        <strain evidence="7">LMG 22940</strain>
    </source>
</reference>
<dbReference type="PANTHER" id="PTHR21266">
    <property type="entry name" value="IRON-SULFUR DOMAIN CONTAINING PROTEIN"/>
    <property type="match status" value="1"/>
</dbReference>
<dbReference type="InterPro" id="IPR036922">
    <property type="entry name" value="Rieske_2Fe-2S_sf"/>
</dbReference>
<protein>
    <submittedName>
        <fullName evidence="7">Rieske (2Fe-2S) protein</fullName>
    </submittedName>
</protein>
<keyword evidence="2" id="KW-0479">Metal-binding</keyword>
<evidence type="ECO:0000313" key="8">
    <source>
        <dbReference type="Proteomes" id="UP000054770"/>
    </source>
</evidence>
<comment type="caution">
    <text evidence="7">The sequence shown here is derived from an EMBL/GenBank/DDBJ whole genome shotgun (WGS) entry which is preliminary data.</text>
</comment>
<dbReference type="InterPro" id="IPR044043">
    <property type="entry name" value="VanA_C_cat"/>
</dbReference>
<organism evidence="7 8">
    <name type="scientific">Caballeronia choica</name>
    <dbReference type="NCBI Taxonomy" id="326476"/>
    <lineage>
        <taxon>Bacteria</taxon>
        <taxon>Pseudomonadati</taxon>
        <taxon>Pseudomonadota</taxon>
        <taxon>Betaproteobacteria</taxon>
        <taxon>Burkholderiales</taxon>
        <taxon>Burkholderiaceae</taxon>
        <taxon>Caballeronia</taxon>
    </lineage>
</organism>
<dbReference type="GO" id="GO:0051537">
    <property type="term" value="F:2 iron, 2 sulfur cluster binding"/>
    <property type="evidence" value="ECO:0007669"/>
    <property type="project" value="UniProtKB-KW"/>
</dbReference>
<dbReference type="Gene3D" id="3.90.380.10">
    <property type="entry name" value="Naphthalene 1,2-dioxygenase Alpha Subunit, Chain A, domain 1"/>
    <property type="match status" value="1"/>
</dbReference>
<keyword evidence="3" id="KW-0560">Oxidoreductase</keyword>
<evidence type="ECO:0000313" key="7">
    <source>
        <dbReference type="EMBL" id="SAL78927.1"/>
    </source>
</evidence>
<keyword evidence="1" id="KW-0001">2Fe-2S</keyword>
<gene>
    <name evidence="7" type="ORF">AWB68_05525</name>
</gene>
<dbReference type="SUPFAM" id="SSF55961">
    <property type="entry name" value="Bet v1-like"/>
    <property type="match status" value="1"/>
</dbReference>
<feature type="domain" description="Rieske" evidence="6">
    <location>
        <begin position="32"/>
        <end position="135"/>
    </location>
</feature>
<name>A0A158KCW8_9BURK</name>
<dbReference type="Pfam" id="PF19112">
    <property type="entry name" value="VanA_C"/>
    <property type="match status" value="1"/>
</dbReference>
<dbReference type="PROSITE" id="PS51296">
    <property type="entry name" value="RIESKE"/>
    <property type="match status" value="1"/>
</dbReference>
<evidence type="ECO:0000256" key="3">
    <source>
        <dbReference type="ARBA" id="ARBA00023002"/>
    </source>
</evidence>
<dbReference type="PANTHER" id="PTHR21266:SF57">
    <property type="entry name" value="3-CHLOROBENZOATE-3,4-DIOXYGENASE"/>
    <property type="match status" value="1"/>
</dbReference>
<dbReference type="EMBL" id="FCON02000081">
    <property type="protein sequence ID" value="SAL78927.1"/>
    <property type="molecule type" value="Genomic_DNA"/>
</dbReference>
<dbReference type="Proteomes" id="UP000054770">
    <property type="component" value="Unassembled WGS sequence"/>
</dbReference>
<dbReference type="Gene3D" id="2.102.10.10">
    <property type="entry name" value="Rieske [2Fe-2S] iron-sulphur domain"/>
    <property type="match status" value="1"/>
</dbReference>
<evidence type="ECO:0000256" key="1">
    <source>
        <dbReference type="ARBA" id="ARBA00022714"/>
    </source>
</evidence>
<dbReference type="SUPFAM" id="SSF50022">
    <property type="entry name" value="ISP domain"/>
    <property type="match status" value="1"/>
</dbReference>
<evidence type="ECO:0000259" key="6">
    <source>
        <dbReference type="PROSITE" id="PS51296"/>
    </source>
</evidence>
<evidence type="ECO:0000256" key="2">
    <source>
        <dbReference type="ARBA" id="ARBA00022723"/>
    </source>
</evidence>